<proteinExistence type="predicted"/>
<reference evidence="1 2" key="1">
    <citation type="journal article" date="2019" name="Sci. Rep.">
        <title>Orb-weaving spider Araneus ventricosus genome elucidates the spidroin gene catalogue.</title>
        <authorList>
            <person name="Kono N."/>
            <person name="Nakamura H."/>
            <person name="Ohtoshi R."/>
            <person name="Moran D.A.P."/>
            <person name="Shinohara A."/>
            <person name="Yoshida Y."/>
            <person name="Fujiwara M."/>
            <person name="Mori M."/>
            <person name="Tomita M."/>
            <person name="Arakawa K."/>
        </authorList>
    </citation>
    <scope>NUCLEOTIDE SEQUENCE [LARGE SCALE GENOMIC DNA]</scope>
</reference>
<keyword evidence="2" id="KW-1185">Reference proteome</keyword>
<name>A0A4Y2IP72_ARAVE</name>
<dbReference type="Proteomes" id="UP000499080">
    <property type="component" value="Unassembled WGS sequence"/>
</dbReference>
<protein>
    <submittedName>
        <fullName evidence="1">Uncharacterized protein</fullName>
    </submittedName>
</protein>
<accession>A0A4Y2IP72</accession>
<dbReference type="AlphaFoldDB" id="A0A4Y2IP72"/>
<evidence type="ECO:0000313" key="2">
    <source>
        <dbReference type="Proteomes" id="UP000499080"/>
    </source>
</evidence>
<sequence length="110" mass="12159">MTAMALELHSPSPNFRTIPETGRFTHEVRFNMHHIHMHGGFSVESGFEPGALCLPPPRSCDFTTRPSSPQIGCEGLSVGNTCFNGKKHLTNKPYASMFTHLSQAKRIFSA</sequence>
<evidence type="ECO:0000313" key="1">
    <source>
        <dbReference type="EMBL" id="GBM78902.1"/>
    </source>
</evidence>
<dbReference type="EMBL" id="BGPR01002785">
    <property type="protein sequence ID" value="GBM78902.1"/>
    <property type="molecule type" value="Genomic_DNA"/>
</dbReference>
<organism evidence="1 2">
    <name type="scientific">Araneus ventricosus</name>
    <name type="common">Orbweaver spider</name>
    <name type="synonym">Epeira ventricosa</name>
    <dbReference type="NCBI Taxonomy" id="182803"/>
    <lineage>
        <taxon>Eukaryota</taxon>
        <taxon>Metazoa</taxon>
        <taxon>Ecdysozoa</taxon>
        <taxon>Arthropoda</taxon>
        <taxon>Chelicerata</taxon>
        <taxon>Arachnida</taxon>
        <taxon>Araneae</taxon>
        <taxon>Araneomorphae</taxon>
        <taxon>Entelegynae</taxon>
        <taxon>Araneoidea</taxon>
        <taxon>Araneidae</taxon>
        <taxon>Araneus</taxon>
    </lineage>
</organism>
<gene>
    <name evidence="1" type="ORF">AVEN_12524_1</name>
</gene>
<comment type="caution">
    <text evidence="1">The sequence shown here is derived from an EMBL/GenBank/DDBJ whole genome shotgun (WGS) entry which is preliminary data.</text>
</comment>